<evidence type="ECO:0000259" key="2">
    <source>
        <dbReference type="Pfam" id="PF13529"/>
    </source>
</evidence>
<dbReference type="InterPro" id="IPR039563">
    <property type="entry name" value="Peptidase_C39_single_dom"/>
</dbReference>
<dbReference type="InterPro" id="IPR006311">
    <property type="entry name" value="TAT_signal"/>
</dbReference>
<keyword evidence="1" id="KW-0732">Signal</keyword>
<evidence type="ECO:0000256" key="1">
    <source>
        <dbReference type="SAM" id="SignalP"/>
    </source>
</evidence>
<dbReference type="PATRIC" id="fig|1758689.4.peg.3328"/>
<dbReference type="KEGG" id="serj:SGUI_3192"/>
<dbReference type="PROSITE" id="PS51318">
    <property type="entry name" value="TAT"/>
    <property type="match status" value="1"/>
</dbReference>
<feature type="chain" id="PRO_5008527892" evidence="1">
    <location>
        <begin position="29"/>
        <end position="405"/>
    </location>
</feature>
<dbReference type="STRING" id="1758689.SGUI_3192"/>
<dbReference type="Gene3D" id="3.90.70.10">
    <property type="entry name" value="Cysteine proteinases"/>
    <property type="match status" value="1"/>
</dbReference>
<dbReference type="EMBL" id="CP014989">
    <property type="protein sequence ID" value="ANS80588.1"/>
    <property type="molecule type" value="Genomic_DNA"/>
</dbReference>
<dbReference type="InterPro" id="IPR039564">
    <property type="entry name" value="Peptidase_C39-like"/>
</dbReference>
<name>A0A1B1NGP2_9MICO</name>
<dbReference type="CDD" id="cd02549">
    <property type="entry name" value="Peptidase_C39A"/>
    <property type="match status" value="1"/>
</dbReference>
<protein>
    <submittedName>
        <fullName evidence="3">Arginine/ornithine antiporter ArcD</fullName>
    </submittedName>
</protein>
<evidence type="ECO:0000313" key="3">
    <source>
        <dbReference type="EMBL" id="ANS80588.1"/>
    </source>
</evidence>
<organism evidence="3 4">
    <name type="scientific">Serinicoccus hydrothermalis</name>
    <dbReference type="NCBI Taxonomy" id="1758689"/>
    <lineage>
        <taxon>Bacteria</taxon>
        <taxon>Bacillati</taxon>
        <taxon>Actinomycetota</taxon>
        <taxon>Actinomycetes</taxon>
        <taxon>Micrococcales</taxon>
        <taxon>Ornithinimicrobiaceae</taxon>
        <taxon>Serinicoccus</taxon>
    </lineage>
</organism>
<gene>
    <name evidence="3" type="ORF">SGUI_3192</name>
</gene>
<dbReference type="Pfam" id="PF13529">
    <property type="entry name" value="Peptidase_C39_2"/>
    <property type="match status" value="1"/>
</dbReference>
<proteinExistence type="predicted"/>
<dbReference type="AlphaFoldDB" id="A0A1B1NGP2"/>
<accession>A0A1B1NGP2</accession>
<keyword evidence="4" id="KW-1185">Reference proteome</keyword>
<sequence length="405" mass="44454">MVATRRTFLQAAALVPPLTAISAAPALAASVQTYLSLRRHYTPAHFESASRSAVVVENRSGRAHVRLASSGLQSGRNPELYGTSATYYYGRLTSPQITPAQPFDRLIASWNALTPVGTWVQVEVRAYRPSTSRWTKYFNMGIWTETNATIGRRSVAGQGNADGTVETDLLKLAGGAAYTRFQYRLTLFTTDRTRNPSVSMVAVLASNSAKEAAGLPVYSDRQAWGRDLNVPKRSQMIYPDGGEVWCSPTSTSMVLAYWGKNVTVPRAAARTYDYTYRGHGNWPFNTAWASTQGLDAYVTRMGSLAQLEEWISAGVPVVISIAWKRGELTGAPIPSSNGHVIVVRGFDSNGDVIVNDPAASSDARVRLVYRRLELFTVWLKYSGGTAYLIHPRDHAVPTDKRHGSW</sequence>
<dbReference type="Proteomes" id="UP000092482">
    <property type="component" value="Chromosome"/>
</dbReference>
<reference evidence="3 4" key="1">
    <citation type="submission" date="2016-03" db="EMBL/GenBank/DDBJ databases">
        <title>Shallow-sea hydrothermal system.</title>
        <authorList>
            <person name="Tang K."/>
        </authorList>
    </citation>
    <scope>NUCLEOTIDE SEQUENCE [LARGE SCALE GENOMIC DNA]</scope>
    <source>
        <strain evidence="3 4">JLT9</strain>
    </source>
</reference>
<feature type="signal peptide" evidence="1">
    <location>
        <begin position="1"/>
        <end position="28"/>
    </location>
</feature>
<feature type="domain" description="Peptidase C39-like" evidence="2">
    <location>
        <begin position="228"/>
        <end position="358"/>
    </location>
</feature>
<evidence type="ECO:0000313" key="4">
    <source>
        <dbReference type="Proteomes" id="UP000092482"/>
    </source>
</evidence>